<gene>
    <name evidence="2" type="ORF">Q8A70_16300</name>
</gene>
<accession>A0ABU0YNG0</accession>
<comment type="caution">
    <text evidence="2">The sequence shown here is derived from an EMBL/GenBank/DDBJ whole genome shotgun (WGS) entry which is preliminary data.</text>
</comment>
<keyword evidence="3" id="KW-1185">Reference proteome</keyword>
<protein>
    <submittedName>
        <fullName evidence="2">Amidase family protein</fullName>
    </submittedName>
</protein>
<dbReference type="EMBL" id="JAUYVI010000005">
    <property type="protein sequence ID" value="MDQ7249250.1"/>
    <property type="molecule type" value="Genomic_DNA"/>
</dbReference>
<dbReference type="Gene3D" id="3.90.1300.10">
    <property type="entry name" value="Amidase signature (AS) domain"/>
    <property type="match status" value="1"/>
</dbReference>
<proteinExistence type="predicted"/>
<dbReference type="Proteomes" id="UP001230156">
    <property type="component" value="Unassembled WGS sequence"/>
</dbReference>
<dbReference type="PANTHER" id="PTHR11895">
    <property type="entry name" value="TRANSAMIDASE"/>
    <property type="match status" value="1"/>
</dbReference>
<dbReference type="InterPro" id="IPR000120">
    <property type="entry name" value="Amidase"/>
</dbReference>
<name>A0ABU0YNG0_9PROT</name>
<sequence length="471" mass="50374">MNELWRLSACAVTDLLRRGKVSPVELIDAALARIAAVNPQVNALVTLGEDRARAQAARLMQRPIEARGMLAGLPIAVKDLNDVAGLRTTYGSPIYADNVPTRSDIMVETLESNGAIPLAMSNTPEFGAGANTFNEVFGETLNPWNTKLNAAGSSGGSAVALATGQVWLATGSDLGGSLRTPASFCSVIGLRPSPGRVAAGPREQNFDTLSVNGPMARNVEDVALMLDAMVGWHLEDPISLAKPDEPFLTSARRRKKPKRVALILAPAGLPIEPEVVVGCRAAAEKLAKEGIIVEEASPDFGGVGQAFQTLRAVDFSTGMEVLLKQHRDKLKPDVIWNIEKGLALKSEEIGKAALRRARLYSDVAAFFRTYDAMILPAAPILPRDVKERWPREINGIALDNYVEWLKLAALVTMTSCPSLALPAGFSADGRPIGIQVVGKPRGEADLLSVGLVVEDILGLRDAVPIDPRVRH</sequence>
<dbReference type="RefSeq" id="WP_379957035.1">
    <property type="nucleotide sequence ID" value="NZ_JAUYVI010000005.1"/>
</dbReference>
<dbReference type="InterPro" id="IPR023631">
    <property type="entry name" value="Amidase_dom"/>
</dbReference>
<evidence type="ECO:0000313" key="3">
    <source>
        <dbReference type="Proteomes" id="UP001230156"/>
    </source>
</evidence>
<dbReference type="SUPFAM" id="SSF75304">
    <property type="entry name" value="Amidase signature (AS) enzymes"/>
    <property type="match status" value="1"/>
</dbReference>
<dbReference type="PANTHER" id="PTHR11895:SF76">
    <property type="entry name" value="INDOLEACETAMIDE HYDROLASE"/>
    <property type="match status" value="1"/>
</dbReference>
<evidence type="ECO:0000313" key="2">
    <source>
        <dbReference type="EMBL" id="MDQ7249250.1"/>
    </source>
</evidence>
<organism evidence="2 3">
    <name type="scientific">Dongia sedimenti</name>
    <dbReference type="NCBI Taxonomy" id="3064282"/>
    <lineage>
        <taxon>Bacteria</taxon>
        <taxon>Pseudomonadati</taxon>
        <taxon>Pseudomonadota</taxon>
        <taxon>Alphaproteobacteria</taxon>
        <taxon>Rhodospirillales</taxon>
        <taxon>Dongiaceae</taxon>
        <taxon>Dongia</taxon>
    </lineage>
</organism>
<feature type="domain" description="Amidase" evidence="1">
    <location>
        <begin position="25"/>
        <end position="447"/>
    </location>
</feature>
<dbReference type="InterPro" id="IPR036928">
    <property type="entry name" value="AS_sf"/>
</dbReference>
<reference evidence="3" key="1">
    <citation type="submission" date="2023-08" db="EMBL/GenBank/DDBJ databases">
        <title>Rhodospirillaceae gen. nov., a novel taxon isolated from the Yangtze River Yuezi River estuary sludge.</title>
        <authorList>
            <person name="Ruan L."/>
        </authorList>
    </citation>
    <scope>NUCLEOTIDE SEQUENCE [LARGE SCALE GENOMIC DNA]</scope>
    <source>
        <strain evidence="3">R-7</strain>
    </source>
</reference>
<evidence type="ECO:0000259" key="1">
    <source>
        <dbReference type="Pfam" id="PF01425"/>
    </source>
</evidence>
<dbReference type="Pfam" id="PF01425">
    <property type="entry name" value="Amidase"/>
    <property type="match status" value="1"/>
</dbReference>